<feature type="compositionally biased region" description="Basic and acidic residues" evidence="1">
    <location>
        <begin position="407"/>
        <end position="418"/>
    </location>
</feature>
<reference evidence="4" key="1">
    <citation type="journal article" date="2019" name="Int. J. Syst. Evol. Microbiol.">
        <title>The Global Catalogue of Microorganisms (GCM) 10K type strain sequencing project: providing services to taxonomists for standard genome sequencing and annotation.</title>
        <authorList>
            <consortium name="The Broad Institute Genomics Platform"/>
            <consortium name="The Broad Institute Genome Sequencing Center for Infectious Disease"/>
            <person name="Wu L."/>
            <person name="Ma J."/>
        </authorList>
    </citation>
    <scope>NUCLEOTIDE SEQUENCE [LARGE SCALE GENOMIC DNA]</scope>
    <source>
        <strain evidence="4">JCM 12607</strain>
    </source>
</reference>
<feature type="compositionally biased region" description="Low complexity" evidence="1">
    <location>
        <begin position="395"/>
        <end position="406"/>
    </location>
</feature>
<dbReference type="PANTHER" id="PTHR33498:SF1">
    <property type="entry name" value="TRANSPOSASE FOR INSERTION SEQUENCE ELEMENT IS1557"/>
    <property type="match status" value="1"/>
</dbReference>
<evidence type="ECO:0000259" key="2">
    <source>
        <dbReference type="PROSITE" id="PS50531"/>
    </source>
</evidence>
<dbReference type="Proteomes" id="UP001596915">
    <property type="component" value="Unassembled WGS sequence"/>
</dbReference>
<dbReference type="InterPro" id="IPR002560">
    <property type="entry name" value="Transposase_DDE"/>
</dbReference>
<feature type="region of interest" description="Disordered" evidence="1">
    <location>
        <begin position="393"/>
        <end position="466"/>
    </location>
</feature>
<evidence type="ECO:0000313" key="3">
    <source>
        <dbReference type="EMBL" id="MFD0622813.1"/>
    </source>
</evidence>
<gene>
    <name evidence="3" type="ORF">ACFQ2K_08240</name>
</gene>
<sequence>MQTDAPFWDSLVFDGIDEVDIEAVKAVFGMVEVVARGRAAGAACPDCGRFSGRVHDRYQHRLRDLPLAEQGFVIRLTVRRFICGSADCPRRTFTQPFSRLAAPHARFTTRLNHTLERVGLALAGRAGARLAAQLGLGAGRMTLLRRVMALPDPRFSTPRVLGVDDFAIRRGQTYSTVLTSVEDHRVVDVLPTREAGPLAAWLVRHPGVEVICRDRAGAYAYAEGSRRGAPDALQVADRFHLWQGLGRAVETCVAAHRDCLRSPSPSGMLSEATRLASGRPQDVPEPVGRRADRKKAAHALVHEILAQGHSRRAIARHLGWGLNTVLRYANAPGWQDTIRKNRPRPSRLDPYKPYLERRFAEGCTGVTRPHSELVAEHLRHGPRLHRDLARGSVRGAAPAADGAAGDRLAHPTPHDLGRGRPGRSEGGPGPMPRTGHCRQTRPRLRRDPHRPPRLHTPHLDRRSRASRLPGLTGFAVHLRRDLDAVTAGLTLDWSSGSIEGAVNRIKRIKRQLYGRAGFELLRKMILLQYHPETPPRSARKPRGRKICCGVRADRGSIQVPSRGRMAPC</sequence>
<feature type="region of interest" description="Disordered" evidence="1">
    <location>
        <begin position="265"/>
        <end position="287"/>
    </location>
</feature>
<dbReference type="InterPro" id="IPR029261">
    <property type="entry name" value="Transposase_Znf"/>
</dbReference>
<dbReference type="EMBL" id="JBHTGL010000008">
    <property type="protein sequence ID" value="MFD0622813.1"/>
    <property type="molecule type" value="Genomic_DNA"/>
</dbReference>
<protein>
    <submittedName>
        <fullName evidence="3">ISL3 family transposase</fullName>
    </submittedName>
</protein>
<dbReference type="Pfam" id="PF14690">
    <property type="entry name" value="Zn_ribbon_ISL3"/>
    <property type="match status" value="1"/>
</dbReference>
<name>A0ABW2WPH9_9ACTN</name>
<feature type="domain" description="HTH IS21-type" evidence="2">
    <location>
        <begin position="296"/>
        <end position="359"/>
    </location>
</feature>
<feature type="compositionally biased region" description="Basic residues" evidence="1">
    <location>
        <begin position="435"/>
        <end position="456"/>
    </location>
</feature>
<organism evidence="3 4">
    <name type="scientific">Streptomyces sanglieri</name>
    <dbReference type="NCBI Taxonomy" id="193460"/>
    <lineage>
        <taxon>Bacteria</taxon>
        <taxon>Bacillati</taxon>
        <taxon>Actinomycetota</taxon>
        <taxon>Actinomycetes</taxon>
        <taxon>Kitasatosporales</taxon>
        <taxon>Streptomycetaceae</taxon>
        <taxon>Streptomyces</taxon>
    </lineage>
</organism>
<proteinExistence type="predicted"/>
<evidence type="ECO:0000256" key="1">
    <source>
        <dbReference type="SAM" id="MobiDB-lite"/>
    </source>
</evidence>
<accession>A0ABW2WPH9</accession>
<dbReference type="PROSITE" id="PS50531">
    <property type="entry name" value="HTH_IS21"/>
    <property type="match status" value="1"/>
</dbReference>
<keyword evidence="4" id="KW-1185">Reference proteome</keyword>
<dbReference type="InterPro" id="IPR017894">
    <property type="entry name" value="HTH_IS21_transposase_type"/>
</dbReference>
<dbReference type="PANTHER" id="PTHR33498">
    <property type="entry name" value="TRANSPOSASE FOR INSERTION SEQUENCE ELEMENT IS1557"/>
    <property type="match status" value="1"/>
</dbReference>
<dbReference type="NCBIfam" id="NF033550">
    <property type="entry name" value="transpos_ISL3"/>
    <property type="match status" value="1"/>
</dbReference>
<dbReference type="InterPro" id="IPR047951">
    <property type="entry name" value="Transpos_ISL3"/>
</dbReference>
<comment type="caution">
    <text evidence="3">The sequence shown here is derived from an EMBL/GenBank/DDBJ whole genome shotgun (WGS) entry which is preliminary data.</text>
</comment>
<evidence type="ECO:0000313" key="4">
    <source>
        <dbReference type="Proteomes" id="UP001596915"/>
    </source>
</evidence>
<dbReference type="Pfam" id="PF01610">
    <property type="entry name" value="DDE_Tnp_ISL3"/>
    <property type="match status" value="1"/>
</dbReference>